<name>A0ACD1E1T7_9MICO</name>
<evidence type="ECO:0000313" key="2">
    <source>
        <dbReference type="Proteomes" id="UP000681794"/>
    </source>
</evidence>
<organism evidence="1 2">
    <name type="scientific">Curtobacterium aetherium</name>
    <dbReference type="NCBI Taxonomy" id="2841594"/>
    <lineage>
        <taxon>Bacteria</taxon>
        <taxon>Bacillati</taxon>
        <taxon>Actinomycetota</taxon>
        <taxon>Actinomycetes</taxon>
        <taxon>Micrococcales</taxon>
        <taxon>Microbacteriaceae</taxon>
        <taxon>Curtobacterium</taxon>
    </lineage>
</organism>
<gene>
    <name evidence="1" type="ORF">KM842_11105</name>
</gene>
<sequence>MTTRTVPDRRTRRLARHPWDPWKRGFDLAAAVLLLAVLSPLLLVVALLIRLDDGGPALYRQTRPGRDGRPFKIVKFRSMRSDDALERIGADADHERITPLGRVLRTTSIDELPNLFNVVRGEMSIVGPRPHLMSYLDLYSDRQARRHEVRPGITGLAQVRGRNALDWATRLDHDVEYVDQRSFALDLRILVATIGTVLGRDGVSAPGHATMALFEGNGENASDARPPAPVSAR</sequence>
<dbReference type="EMBL" id="CP076544">
    <property type="protein sequence ID" value="QWS32816.1"/>
    <property type="molecule type" value="Genomic_DNA"/>
</dbReference>
<accession>A0ACD1E1T7</accession>
<keyword evidence="2" id="KW-1185">Reference proteome</keyword>
<reference evidence="1" key="1">
    <citation type="submission" date="2021-06" db="EMBL/GenBank/DDBJ databases">
        <authorList>
            <person name="Ellington A.J."/>
            <person name="Bryan N.C."/>
            <person name="Christner B.C."/>
            <person name="Reisch C.R."/>
        </authorList>
    </citation>
    <scope>NUCLEOTIDE SEQUENCE</scope>
    <source>
        <strain evidence="1">L6-1</strain>
    </source>
</reference>
<dbReference type="Proteomes" id="UP000681794">
    <property type="component" value="Chromosome"/>
</dbReference>
<proteinExistence type="predicted"/>
<evidence type="ECO:0000313" key="1">
    <source>
        <dbReference type="EMBL" id="QWS32816.1"/>
    </source>
</evidence>
<protein>
    <submittedName>
        <fullName evidence="1">Sugar transferase</fullName>
    </submittedName>
</protein>
<keyword evidence="1" id="KW-0808">Transferase</keyword>